<evidence type="ECO:0000313" key="3">
    <source>
        <dbReference type="Proteomes" id="UP000239322"/>
    </source>
</evidence>
<dbReference type="GO" id="GO:0032259">
    <property type="term" value="P:methylation"/>
    <property type="evidence" value="ECO:0007669"/>
    <property type="project" value="UniProtKB-KW"/>
</dbReference>
<dbReference type="NCBIfam" id="TIGR01444">
    <property type="entry name" value="fkbM_fam"/>
    <property type="match status" value="1"/>
</dbReference>
<dbReference type="EMBL" id="PVLV01000246">
    <property type="protein sequence ID" value="PRH78087.1"/>
    <property type="molecule type" value="Genomic_DNA"/>
</dbReference>
<dbReference type="RefSeq" id="WP_105869723.1">
    <property type="nucleotide sequence ID" value="NZ_PVLV01000246.1"/>
</dbReference>
<feature type="non-terminal residue" evidence="2">
    <location>
        <position position="268"/>
    </location>
</feature>
<dbReference type="GO" id="GO:0008168">
    <property type="term" value="F:methyltransferase activity"/>
    <property type="evidence" value="ECO:0007669"/>
    <property type="project" value="UniProtKB-KW"/>
</dbReference>
<evidence type="ECO:0000259" key="1">
    <source>
        <dbReference type="Pfam" id="PF05050"/>
    </source>
</evidence>
<dbReference type="Gene3D" id="3.40.50.150">
    <property type="entry name" value="Vaccinia Virus protein VP39"/>
    <property type="match status" value="1"/>
</dbReference>
<dbReference type="Proteomes" id="UP000239322">
    <property type="component" value="Unassembled WGS sequence"/>
</dbReference>
<dbReference type="OrthoDB" id="4703964at2"/>
<dbReference type="Pfam" id="PF05050">
    <property type="entry name" value="Methyltransf_21"/>
    <property type="match status" value="1"/>
</dbReference>
<comment type="caution">
    <text evidence="2">The sequence shown here is derived from an EMBL/GenBank/DDBJ whole genome shotgun (WGS) entry which is preliminary data.</text>
</comment>
<dbReference type="PANTHER" id="PTHR34203">
    <property type="entry name" value="METHYLTRANSFERASE, FKBM FAMILY PROTEIN"/>
    <property type="match status" value="1"/>
</dbReference>
<name>A0A2S9PUS1_9ACTN</name>
<sequence>MTTLAAAVAARLPTRLVGATARALYPRLEPELARLADYCPAGGTAIDLGGWYGPWSRRLADRCARVVTVEPVPHLAAHLRTALPGNVRVVQAAASDQEGTAPLWLPDGDDGDRGLSSLTRGGVHAHSVEVPTVTVDSLGVQDTVFIKIDTDGGELPALRGARAVLDRRRPALLIELETRIRPIAPVIDLLAEDHGYTGWILLPTGWRPLAGFDLPAHQRRTEHLVHRGMLRRTLAPGRERYINSVLFLPEGRAPATRWAAGSSRCTRG</sequence>
<protein>
    <submittedName>
        <fullName evidence="2">FkbM family methyltransferase</fullName>
    </submittedName>
</protein>
<feature type="domain" description="Methyltransferase FkbM" evidence="1">
    <location>
        <begin position="54"/>
        <end position="196"/>
    </location>
</feature>
<dbReference type="InterPro" id="IPR052514">
    <property type="entry name" value="SAM-dependent_MTase"/>
</dbReference>
<keyword evidence="2" id="KW-0808">Transferase</keyword>
<dbReference type="SUPFAM" id="SSF53335">
    <property type="entry name" value="S-adenosyl-L-methionine-dependent methyltransferases"/>
    <property type="match status" value="1"/>
</dbReference>
<accession>A0A2S9PUS1</accession>
<reference evidence="2 3" key="1">
    <citation type="submission" date="2018-03" db="EMBL/GenBank/DDBJ databases">
        <title>Novel Streptomyces sp. from soil.</title>
        <authorList>
            <person name="Tan G.Y.A."/>
            <person name="Lee Z.Y."/>
        </authorList>
    </citation>
    <scope>NUCLEOTIDE SEQUENCE [LARGE SCALE GENOMIC DNA]</scope>
    <source>
        <strain evidence="2 3">ST5x</strain>
    </source>
</reference>
<dbReference type="InterPro" id="IPR029063">
    <property type="entry name" value="SAM-dependent_MTases_sf"/>
</dbReference>
<evidence type="ECO:0000313" key="2">
    <source>
        <dbReference type="EMBL" id="PRH78087.1"/>
    </source>
</evidence>
<dbReference type="AlphaFoldDB" id="A0A2S9PUS1"/>
<keyword evidence="3" id="KW-1185">Reference proteome</keyword>
<gene>
    <name evidence="2" type="ORF">C6N75_16810</name>
</gene>
<proteinExistence type="predicted"/>
<dbReference type="PANTHER" id="PTHR34203:SF15">
    <property type="entry name" value="SLL1173 PROTEIN"/>
    <property type="match status" value="1"/>
</dbReference>
<dbReference type="InterPro" id="IPR006342">
    <property type="entry name" value="FkbM_mtfrase"/>
</dbReference>
<keyword evidence="2" id="KW-0489">Methyltransferase</keyword>
<organism evidence="2 3">
    <name type="scientific">Streptomyces solincola</name>
    <dbReference type="NCBI Taxonomy" id="2100817"/>
    <lineage>
        <taxon>Bacteria</taxon>
        <taxon>Bacillati</taxon>
        <taxon>Actinomycetota</taxon>
        <taxon>Actinomycetes</taxon>
        <taxon>Kitasatosporales</taxon>
        <taxon>Streptomycetaceae</taxon>
        <taxon>Streptomyces</taxon>
    </lineage>
</organism>